<dbReference type="STRING" id="1229662.W3XLS2"/>
<dbReference type="GO" id="GO:0004497">
    <property type="term" value="F:monooxygenase activity"/>
    <property type="evidence" value="ECO:0007669"/>
    <property type="project" value="UniProtKB-KW"/>
</dbReference>
<dbReference type="GO" id="GO:0020037">
    <property type="term" value="F:heme binding"/>
    <property type="evidence" value="ECO:0007669"/>
    <property type="project" value="InterPro"/>
</dbReference>
<dbReference type="InterPro" id="IPR001128">
    <property type="entry name" value="Cyt_P450"/>
</dbReference>
<evidence type="ECO:0000256" key="8">
    <source>
        <dbReference type="RuleBase" id="RU000461"/>
    </source>
</evidence>
<dbReference type="Proteomes" id="UP000030651">
    <property type="component" value="Unassembled WGS sequence"/>
</dbReference>
<keyword evidence="5 7" id="KW-0408">Iron</keyword>
<keyword evidence="7 8" id="KW-0349">Heme</keyword>
<comment type="similarity">
    <text evidence="2 8">Belongs to the cytochrome P450 family.</text>
</comment>
<dbReference type="PRINTS" id="PR00465">
    <property type="entry name" value="EP450IV"/>
</dbReference>
<evidence type="ECO:0000313" key="10">
    <source>
        <dbReference type="Proteomes" id="UP000030651"/>
    </source>
</evidence>
<dbReference type="InParanoid" id="W3XLS2"/>
<dbReference type="OrthoDB" id="1844152at2759"/>
<evidence type="ECO:0000256" key="5">
    <source>
        <dbReference type="ARBA" id="ARBA00023004"/>
    </source>
</evidence>
<organism evidence="9 10">
    <name type="scientific">Pestalotiopsis fici (strain W106-1 / CGMCC3.15140)</name>
    <dbReference type="NCBI Taxonomy" id="1229662"/>
    <lineage>
        <taxon>Eukaryota</taxon>
        <taxon>Fungi</taxon>
        <taxon>Dikarya</taxon>
        <taxon>Ascomycota</taxon>
        <taxon>Pezizomycotina</taxon>
        <taxon>Sordariomycetes</taxon>
        <taxon>Xylariomycetidae</taxon>
        <taxon>Amphisphaeriales</taxon>
        <taxon>Sporocadaceae</taxon>
        <taxon>Pestalotiopsis</taxon>
    </lineage>
</organism>
<feature type="binding site" description="axial binding residue" evidence="7">
    <location>
        <position position="336"/>
    </location>
    <ligand>
        <name>heme</name>
        <dbReference type="ChEBI" id="CHEBI:30413"/>
    </ligand>
    <ligandPart>
        <name>Fe</name>
        <dbReference type="ChEBI" id="CHEBI:18248"/>
    </ligandPart>
</feature>
<dbReference type="CDD" id="cd11041">
    <property type="entry name" value="CYP503A1-like"/>
    <property type="match status" value="1"/>
</dbReference>
<dbReference type="HOGENOM" id="CLU_022195_0_1_1"/>
<dbReference type="KEGG" id="pfy:PFICI_00753"/>
<keyword evidence="3 7" id="KW-0479">Metal-binding</keyword>
<dbReference type="Pfam" id="PF00067">
    <property type="entry name" value="p450"/>
    <property type="match status" value="1"/>
</dbReference>
<keyword evidence="6 8" id="KW-0503">Monooxygenase</keyword>
<accession>W3XLS2</accession>
<name>W3XLS2_PESFW</name>
<dbReference type="SUPFAM" id="SSF48264">
    <property type="entry name" value="Cytochrome P450"/>
    <property type="match status" value="1"/>
</dbReference>
<dbReference type="GO" id="GO:0016705">
    <property type="term" value="F:oxidoreductase activity, acting on paired donors, with incorporation or reduction of molecular oxygen"/>
    <property type="evidence" value="ECO:0007669"/>
    <property type="project" value="InterPro"/>
</dbReference>
<dbReference type="eggNOG" id="KOG0684">
    <property type="taxonomic scope" value="Eukaryota"/>
</dbReference>
<evidence type="ECO:0008006" key="11">
    <source>
        <dbReference type="Google" id="ProtNLM"/>
    </source>
</evidence>
<reference evidence="10" key="1">
    <citation type="journal article" date="2015" name="BMC Genomics">
        <title>Genomic and transcriptomic analysis of the endophytic fungus Pestalotiopsis fici reveals its lifestyle and high potential for synthesis of natural products.</title>
        <authorList>
            <person name="Wang X."/>
            <person name="Zhang X."/>
            <person name="Liu L."/>
            <person name="Xiang M."/>
            <person name="Wang W."/>
            <person name="Sun X."/>
            <person name="Che Y."/>
            <person name="Guo L."/>
            <person name="Liu G."/>
            <person name="Guo L."/>
            <person name="Wang C."/>
            <person name="Yin W.B."/>
            <person name="Stadler M."/>
            <person name="Zhang X."/>
            <person name="Liu X."/>
        </authorList>
    </citation>
    <scope>NUCLEOTIDE SEQUENCE [LARGE SCALE GENOMIC DNA]</scope>
    <source>
        <strain evidence="10">W106-1 / CGMCC3.15140</strain>
    </source>
</reference>
<dbReference type="PROSITE" id="PS00086">
    <property type="entry name" value="CYTOCHROME_P450"/>
    <property type="match status" value="1"/>
</dbReference>
<keyword evidence="4 8" id="KW-0560">Oxidoreductase</keyword>
<comment type="cofactor">
    <cofactor evidence="1 7">
        <name>heme</name>
        <dbReference type="ChEBI" id="CHEBI:30413"/>
    </cofactor>
</comment>
<keyword evidence="10" id="KW-1185">Reference proteome</keyword>
<evidence type="ECO:0000313" key="9">
    <source>
        <dbReference type="EMBL" id="ETS86925.1"/>
    </source>
</evidence>
<evidence type="ECO:0000256" key="6">
    <source>
        <dbReference type="ARBA" id="ARBA00023033"/>
    </source>
</evidence>
<dbReference type="GeneID" id="19265766"/>
<dbReference type="Gene3D" id="1.10.630.10">
    <property type="entry name" value="Cytochrome P450"/>
    <property type="match status" value="1"/>
</dbReference>
<dbReference type="InterPro" id="IPR017972">
    <property type="entry name" value="Cyt_P450_CS"/>
</dbReference>
<evidence type="ECO:0000256" key="4">
    <source>
        <dbReference type="ARBA" id="ARBA00023002"/>
    </source>
</evidence>
<protein>
    <recommendedName>
        <fullName evidence="11">Cytochrome P450</fullName>
    </recommendedName>
</protein>
<proteinExistence type="inferred from homology"/>
<evidence type="ECO:0000256" key="1">
    <source>
        <dbReference type="ARBA" id="ARBA00001971"/>
    </source>
</evidence>
<gene>
    <name evidence="9" type="ORF">PFICI_00753</name>
</gene>
<evidence type="ECO:0000256" key="2">
    <source>
        <dbReference type="ARBA" id="ARBA00010617"/>
    </source>
</evidence>
<dbReference type="EMBL" id="KI912109">
    <property type="protein sequence ID" value="ETS86925.1"/>
    <property type="molecule type" value="Genomic_DNA"/>
</dbReference>
<dbReference type="PANTHER" id="PTHR46206">
    <property type="entry name" value="CYTOCHROME P450"/>
    <property type="match status" value="1"/>
</dbReference>
<dbReference type="RefSeq" id="XP_007827525.1">
    <property type="nucleotide sequence ID" value="XM_007829334.1"/>
</dbReference>
<dbReference type="InterPro" id="IPR002403">
    <property type="entry name" value="Cyt_P450_E_grp-IV"/>
</dbReference>
<dbReference type="OMA" id="YEMKWPD"/>
<evidence type="ECO:0000256" key="3">
    <source>
        <dbReference type="ARBA" id="ARBA00022723"/>
    </source>
</evidence>
<dbReference type="InterPro" id="IPR036396">
    <property type="entry name" value="Cyt_P450_sf"/>
</dbReference>
<evidence type="ECO:0000256" key="7">
    <source>
        <dbReference type="PIRSR" id="PIRSR602403-1"/>
    </source>
</evidence>
<dbReference type="AlphaFoldDB" id="W3XLS2"/>
<sequence>MSKVGGPRITEEIQTSSRLDLNRHLNKLIEPMRALCFEAAETELPASPDWTSVVLYPKILTLFAAMSARVMVGPGLCIAWPAIAMKYINRVLAAQGAIRNRYHPMLYWMAYYLSPEVALVNEARREAAELVRPVLEARQAEYANRGAETEKHDDFIQWVMDAYRTNGKKVTPDETVQNIFIVMFASMHGTSFVALQALFALLSEPDALSEVRDEVNRVLRDELKGSSIWTRHALGELKTMDSFMKETLRMKPFQEATVQRVAMVPYTFKDGLRIPSGTVMSFLNLRYNTDGSRVPEADTFDGKRWLRRRAGFDTSKFQFASTSEDMFDWGGGLHACPGRFMAEITIKLILICLITKYDMKLVESENDRPSESRRFMDLTPDTSVPIMIKDLQA</sequence>
<dbReference type="GO" id="GO:0005506">
    <property type="term" value="F:iron ion binding"/>
    <property type="evidence" value="ECO:0007669"/>
    <property type="project" value="InterPro"/>
</dbReference>